<reference evidence="1" key="1">
    <citation type="submission" date="2022-10" db="EMBL/GenBank/DDBJ databases">
        <title>Complete Genome of Trichothecium roseum strain YXFP-22015, a Plant Pathogen Isolated from Citrus.</title>
        <authorList>
            <person name="Wang Y."/>
            <person name="Zhu L."/>
        </authorList>
    </citation>
    <scope>NUCLEOTIDE SEQUENCE</scope>
    <source>
        <strain evidence="1">YXFP-22015</strain>
    </source>
</reference>
<name>A0ACC0V7B8_9HYPO</name>
<sequence>MDGSASGPDQGRAAKRPLSSDGEQNTPMKKKRDQRGLALDLEPTSDDPWDAGRVISSSDRGRESSQSHIARSNMGRLGREATRKMLETDFLTFSKLGKMAVHPLQVTDELRIVDGNGRSPYGYKEDELHTQPTDDAENMLSGKETCGILHQINLPTRPIHEAWRVLEKAVLTGDLSRQDFNVRRVSAAKMFSKDVERLACLMRGDRLNNDIVWNPNHKLDSLALEDGLPIVFRLLGLELPPTIETGDAESDANILKTCGNIVYTLPRESLEGRLGQEVHRAASGWVHGTSSLKKLQTAIKGVQDHYNHPGGSGTKPAFAALLSTDGPFGGVELRAVKQPDPEE</sequence>
<evidence type="ECO:0000313" key="2">
    <source>
        <dbReference type="Proteomes" id="UP001163324"/>
    </source>
</evidence>
<organism evidence="1 2">
    <name type="scientific">Trichothecium roseum</name>
    <dbReference type="NCBI Taxonomy" id="47278"/>
    <lineage>
        <taxon>Eukaryota</taxon>
        <taxon>Fungi</taxon>
        <taxon>Dikarya</taxon>
        <taxon>Ascomycota</taxon>
        <taxon>Pezizomycotina</taxon>
        <taxon>Sordariomycetes</taxon>
        <taxon>Hypocreomycetidae</taxon>
        <taxon>Hypocreales</taxon>
        <taxon>Hypocreales incertae sedis</taxon>
        <taxon>Trichothecium</taxon>
    </lineage>
</organism>
<keyword evidence="2" id="KW-1185">Reference proteome</keyword>
<protein>
    <submittedName>
        <fullName evidence="1">Uncharacterized protein</fullName>
    </submittedName>
</protein>
<gene>
    <name evidence="1" type="ORF">N3K66_001703</name>
</gene>
<dbReference type="EMBL" id="CM047941">
    <property type="protein sequence ID" value="KAI9902351.1"/>
    <property type="molecule type" value="Genomic_DNA"/>
</dbReference>
<dbReference type="Proteomes" id="UP001163324">
    <property type="component" value="Chromosome 2"/>
</dbReference>
<proteinExistence type="predicted"/>
<evidence type="ECO:0000313" key="1">
    <source>
        <dbReference type="EMBL" id="KAI9902351.1"/>
    </source>
</evidence>
<comment type="caution">
    <text evidence="1">The sequence shown here is derived from an EMBL/GenBank/DDBJ whole genome shotgun (WGS) entry which is preliminary data.</text>
</comment>
<accession>A0ACC0V7B8</accession>